<keyword evidence="7" id="KW-0496">Mitochondrion</keyword>
<evidence type="ECO:0000256" key="10">
    <source>
        <dbReference type="ARBA" id="ARBA00024323"/>
    </source>
</evidence>
<protein>
    <recommendedName>
        <fullName evidence="12">Tafazzin family protein</fullName>
    </recommendedName>
</protein>
<evidence type="ECO:0000256" key="9">
    <source>
        <dbReference type="ARBA" id="ARBA00023315"/>
    </source>
</evidence>
<accession>A0A0C9UV85</accession>
<dbReference type="EMBL" id="KN837216">
    <property type="protein sequence ID" value="KIJ33172.1"/>
    <property type="molecule type" value="Genomic_DNA"/>
</dbReference>
<evidence type="ECO:0000256" key="1">
    <source>
        <dbReference type="ARBA" id="ARBA00004137"/>
    </source>
</evidence>
<evidence type="ECO:0000313" key="15">
    <source>
        <dbReference type="Proteomes" id="UP000054279"/>
    </source>
</evidence>
<evidence type="ECO:0000256" key="12">
    <source>
        <dbReference type="RuleBase" id="RU365062"/>
    </source>
</evidence>
<proteinExistence type="inferred from homology"/>
<comment type="similarity">
    <text evidence="2 12">Belongs to the taffazin family.</text>
</comment>
<dbReference type="GO" id="GO:0005743">
    <property type="term" value="C:mitochondrial inner membrane"/>
    <property type="evidence" value="ECO:0007669"/>
    <property type="project" value="UniProtKB-SubCell"/>
</dbReference>
<dbReference type="SMART" id="SM00563">
    <property type="entry name" value="PlsC"/>
    <property type="match status" value="1"/>
</dbReference>
<keyword evidence="5" id="KW-0999">Mitochondrion inner membrane</keyword>
<evidence type="ECO:0000256" key="7">
    <source>
        <dbReference type="ARBA" id="ARBA00023128"/>
    </source>
</evidence>
<comment type="subcellular location">
    <subcellularLocation>
        <location evidence="1">Mitochondrion inner membrane</location>
        <topology evidence="1">Peripheral membrane protein</topology>
        <orientation evidence="1">Intermembrane side</orientation>
    </subcellularLocation>
    <subcellularLocation>
        <location evidence="10">Mitochondrion outer membrane</location>
        <topology evidence="10">Peripheral membrane protein</topology>
        <orientation evidence="10">Intermembrane side</orientation>
    </subcellularLocation>
</comment>
<evidence type="ECO:0000256" key="6">
    <source>
        <dbReference type="ARBA" id="ARBA00023098"/>
    </source>
</evidence>
<comment type="catalytic activity">
    <reaction evidence="11">
        <text>1'-[1,2-diacyl-sn-glycero-3-phospho],3'-[1-acyl-sn-glycero-3-phospho]-glycerol + a 1,2-diacyl-sn-glycero-3-phosphocholine = a cardiolipin + a 1-acyl-sn-glycero-3-phosphocholine</text>
        <dbReference type="Rhea" id="RHEA:33731"/>
        <dbReference type="ChEBI" id="CHEBI:57643"/>
        <dbReference type="ChEBI" id="CHEBI:58168"/>
        <dbReference type="ChEBI" id="CHEBI:62237"/>
        <dbReference type="ChEBI" id="CHEBI:64743"/>
    </reaction>
    <physiologicalReaction direction="left-to-right" evidence="11">
        <dbReference type="Rhea" id="RHEA:33732"/>
    </physiologicalReaction>
    <physiologicalReaction direction="right-to-left" evidence="11">
        <dbReference type="Rhea" id="RHEA:33733"/>
    </physiologicalReaction>
</comment>
<dbReference type="InterPro" id="IPR002123">
    <property type="entry name" value="Plipid/glycerol_acylTrfase"/>
</dbReference>
<dbReference type="PANTHER" id="PTHR12497">
    <property type="entry name" value="TAZ PROTEIN TAFAZZIN"/>
    <property type="match status" value="1"/>
</dbReference>
<keyword evidence="6" id="KW-0443">Lipid metabolism</keyword>
<evidence type="ECO:0000256" key="4">
    <source>
        <dbReference type="ARBA" id="ARBA00022787"/>
    </source>
</evidence>
<keyword evidence="4" id="KW-1000">Mitochondrion outer membrane</keyword>
<keyword evidence="15" id="KW-1185">Reference proteome</keyword>
<feature type="domain" description="Phospholipid/glycerol acyltransferase" evidence="13">
    <location>
        <begin position="54"/>
        <end position="180"/>
    </location>
</feature>
<dbReference type="PANTHER" id="PTHR12497:SF0">
    <property type="entry name" value="TAFAZZIN"/>
    <property type="match status" value="1"/>
</dbReference>
<reference evidence="14 15" key="1">
    <citation type="submission" date="2014-06" db="EMBL/GenBank/DDBJ databases">
        <title>Evolutionary Origins and Diversification of the Mycorrhizal Mutualists.</title>
        <authorList>
            <consortium name="DOE Joint Genome Institute"/>
            <consortium name="Mycorrhizal Genomics Consortium"/>
            <person name="Kohler A."/>
            <person name="Kuo A."/>
            <person name="Nagy L.G."/>
            <person name="Floudas D."/>
            <person name="Copeland A."/>
            <person name="Barry K.W."/>
            <person name="Cichocki N."/>
            <person name="Veneault-Fourrey C."/>
            <person name="LaButti K."/>
            <person name="Lindquist E.A."/>
            <person name="Lipzen A."/>
            <person name="Lundell T."/>
            <person name="Morin E."/>
            <person name="Murat C."/>
            <person name="Riley R."/>
            <person name="Ohm R."/>
            <person name="Sun H."/>
            <person name="Tunlid A."/>
            <person name="Henrissat B."/>
            <person name="Grigoriev I.V."/>
            <person name="Hibbett D.S."/>
            <person name="Martin F."/>
        </authorList>
    </citation>
    <scope>NUCLEOTIDE SEQUENCE [LARGE SCALE GENOMIC DNA]</scope>
    <source>
        <strain evidence="14 15">SS14</strain>
    </source>
</reference>
<dbReference type="AlphaFoldDB" id="A0A0C9UV85"/>
<dbReference type="InterPro" id="IPR000872">
    <property type="entry name" value="Tafazzin"/>
</dbReference>
<dbReference type="GO" id="GO:0047184">
    <property type="term" value="F:1-acylglycerophosphocholine O-acyltransferase activity"/>
    <property type="evidence" value="ECO:0007669"/>
    <property type="project" value="TreeGrafter"/>
</dbReference>
<evidence type="ECO:0000313" key="14">
    <source>
        <dbReference type="EMBL" id="KIJ33172.1"/>
    </source>
</evidence>
<gene>
    <name evidence="14" type="ORF">M422DRAFT_35553</name>
</gene>
<evidence type="ECO:0000256" key="3">
    <source>
        <dbReference type="ARBA" id="ARBA00022679"/>
    </source>
</evidence>
<dbReference type="PRINTS" id="PR00979">
    <property type="entry name" value="TAFAZZIN"/>
</dbReference>
<dbReference type="OrthoDB" id="193467at2759"/>
<dbReference type="HOGENOM" id="CLU_046747_0_1_1"/>
<dbReference type="CDD" id="cd07989">
    <property type="entry name" value="LPLAT_AGPAT-like"/>
    <property type="match status" value="1"/>
</dbReference>
<evidence type="ECO:0000256" key="11">
    <source>
        <dbReference type="ARBA" id="ARBA00047906"/>
    </source>
</evidence>
<dbReference type="Pfam" id="PF01553">
    <property type="entry name" value="Acyltransferase"/>
    <property type="match status" value="1"/>
</dbReference>
<name>A0A0C9UV85_SPHS4</name>
<dbReference type="GO" id="GO:0005741">
    <property type="term" value="C:mitochondrial outer membrane"/>
    <property type="evidence" value="ECO:0007669"/>
    <property type="project" value="UniProtKB-SubCell"/>
</dbReference>
<sequence length="272" mass="30856">MTKPPLLSTLIFSTIGLSSKVFLNFLCKDVKVVGLQRLLQRLDDVEEDGRGRGVLTVSNHISVCDEPITWGILPISYVLLRKPMRWTLGASDVLFTRPLFSSFFSKGQVLETVRGAGIRQEAVDRSIRLLDEGQWIHIFPEGKITQPPHSNLSRLKWGIGRMLMETRQIPTIIPMWITGFDQVLDETRGWPKPIPRPGKRVSITFGTQEDSAFIEDKIAVLLRERRWKEEKLSQADEDKLRSDITAIIKEGLERVGARVSGEVQKVKEGKEV</sequence>
<keyword evidence="3" id="KW-0808">Transferase</keyword>
<organism evidence="14 15">
    <name type="scientific">Sphaerobolus stellatus (strain SS14)</name>
    <dbReference type="NCBI Taxonomy" id="990650"/>
    <lineage>
        <taxon>Eukaryota</taxon>
        <taxon>Fungi</taxon>
        <taxon>Dikarya</taxon>
        <taxon>Basidiomycota</taxon>
        <taxon>Agaricomycotina</taxon>
        <taxon>Agaricomycetes</taxon>
        <taxon>Phallomycetidae</taxon>
        <taxon>Geastrales</taxon>
        <taxon>Sphaerobolaceae</taxon>
        <taxon>Sphaerobolus</taxon>
    </lineage>
</organism>
<keyword evidence="8" id="KW-0472">Membrane</keyword>
<evidence type="ECO:0000256" key="8">
    <source>
        <dbReference type="ARBA" id="ARBA00023136"/>
    </source>
</evidence>
<dbReference type="GO" id="GO:0007007">
    <property type="term" value="P:inner mitochondrial membrane organization"/>
    <property type="evidence" value="ECO:0007669"/>
    <property type="project" value="TreeGrafter"/>
</dbReference>
<keyword evidence="9" id="KW-0012">Acyltransferase</keyword>
<dbReference type="Proteomes" id="UP000054279">
    <property type="component" value="Unassembled WGS sequence"/>
</dbReference>
<dbReference type="SUPFAM" id="SSF69593">
    <property type="entry name" value="Glycerol-3-phosphate (1)-acyltransferase"/>
    <property type="match status" value="1"/>
</dbReference>
<evidence type="ECO:0000256" key="5">
    <source>
        <dbReference type="ARBA" id="ARBA00022792"/>
    </source>
</evidence>
<evidence type="ECO:0000256" key="2">
    <source>
        <dbReference type="ARBA" id="ARBA00010524"/>
    </source>
</evidence>
<dbReference type="GO" id="GO:0035965">
    <property type="term" value="P:cardiolipin acyl-chain remodeling"/>
    <property type="evidence" value="ECO:0007669"/>
    <property type="project" value="TreeGrafter"/>
</dbReference>
<evidence type="ECO:0000259" key="13">
    <source>
        <dbReference type="SMART" id="SM00563"/>
    </source>
</evidence>